<dbReference type="GO" id="GO:0016226">
    <property type="term" value="P:iron-sulfur cluster assembly"/>
    <property type="evidence" value="ECO:0007669"/>
    <property type="project" value="InterPro"/>
</dbReference>
<reference key="1">
    <citation type="journal article" date="2011" name="Mol. Biol. Evol.">
        <title>Unity in variety -- the pan-genome of the Chlamydiae.</title>
        <authorList>
            <person name="Collingro A."/>
            <person name="Tischler P."/>
            <person name="Weinmaier T."/>
            <person name="Penz T."/>
            <person name="Heinz E."/>
            <person name="Brunham R.C."/>
            <person name="Read T.D."/>
            <person name="Bavoil P.M."/>
            <person name="Sachse K."/>
            <person name="Kahane S."/>
            <person name="Friedman M.G."/>
            <person name="Rattei T."/>
            <person name="Myers G.S.A."/>
            <person name="Horn M."/>
        </authorList>
    </citation>
    <scope>NUCLEOTIDE SEQUENCE</scope>
    <source>
        <strain>Z</strain>
    </source>
</reference>
<dbReference type="SUPFAM" id="SSF117916">
    <property type="entry name" value="Fe-S cluster assembly (FSCA) domain-like"/>
    <property type="match status" value="1"/>
</dbReference>
<feature type="domain" description="NIF system FeS cluster assembly NifU N-terminal" evidence="4">
    <location>
        <begin position="13"/>
        <end position="143"/>
    </location>
</feature>
<dbReference type="SUPFAM" id="SSF82649">
    <property type="entry name" value="SufE/NifU"/>
    <property type="match status" value="1"/>
</dbReference>
<protein>
    <recommendedName>
        <fullName evidence="1">Nitrogen fixation protein NifU</fullName>
    </recommendedName>
</protein>
<keyword evidence="6" id="KW-1185">Reference proteome</keyword>
<gene>
    <name evidence="5" type="ordered locus">SNE_A03090</name>
</gene>
<dbReference type="STRING" id="331113.SNE_A03090"/>
<dbReference type="OrthoDB" id="9808097at2"/>
<dbReference type="GO" id="GO:0051536">
    <property type="term" value="F:iron-sulfur cluster binding"/>
    <property type="evidence" value="ECO:0007669"/>
    <property type="project" value="InterPro"/>
</dbReference>
<evidence type="ECO:0000259" key="3">
    <source>
        <dbReference type="Pfam" id="PF01106"/>
    </source>
</evidence>
<sequence length="258" mass="28676">MKPFLEPYPWATYSNLLVERILSPRNVGFFNSNKGAQQEMRVVAGESQDSTRENHVIIYLVIDETDGIIADVKFQAFGESPLIGAADAICDIILRKNYDQARRLTAELVDKKLRDFDHTPAFPKSSAHHLNLALEALDTACEKCLDIPISDPSYSPPVPSHLQSTGEYPEWSILSSTEKLELIRKVVKEEVQPYIELDAGGIEVPEFKNDIEVVIAYQGACTTCPSSTGATLSAIQEILRARVHPHLIVKPDLSLLSF</sequence>
<keyword evidence="2" id="KW-0535">Nitrogen fixation</keyword>
<name>F8L630_SIMNZ</name>
<dbReference type="GO" id="GO:0005506">
    <property type="term" value="F:iron ion binding"/>
    <property type="evidence" value="ECO:0007669"/>
    <property type="project" value="InterPro"/>
</dbReference>
<dbReference type="InterPro" id="IPR002871">
    <property type="entry name" value="NIF_FeS_clus_asmbl_NifU_N"/>
</dbReference>
<proteinExistence type="predicted"/>
<dbReference type="AlphaFoldDB" id="F8L630"/>
<evidence type="ECO:0000313" key="6">
    <source>
        <dbReference type="Proteomes" id="UP000000496"/>
    </source>
</evidence>
<dbReference type="InterPro" id="IPR034904">
    <property type="entry name" value="FSCA_dom_sf"/>
</dbReference>
<dbReference type="eggNOG" id="COG0822">
    <property type="taxonomic scope" value="Bacteria"/>
</dbReference>
<evidence type="ECO:0000256" key="1">
    <source>
        <dbReference type="ARBA" id="ARBA00015278"/>
    </source>
</evidence>
<dbReference type="Gene3D" id="3.30.300.130">
    <property type="entry name" value="Fe-S cluster assembly (FSCA)"/>
    <property type="match status" value="1"/>
</dbReference>
<dbReference type="Proteomes" id="UP000000496">
    <property type="component" value="Chromosome gsn.131"/>
</dbReference>
<evidence type="ECO:0000313" key="5">
    <source>
        <dbReference type="EMBL" id="CCB88186.1"/>
    </source>
</evidence>
<evidence type="ECO:0000259" key="4">
    <source>
        <dbReference type="Pfam" id="PF01592"/>
    </source>
</evidence>
<organism evidence="5 6">
    <name type="scientific">Simkania negevensis (strain ATCC VR-1471 / DSM 27360 / Z)</name>
    <dbReference type="NCBI Taxonomy" id="331113"/>
    <lineage>
        <taxon>Bacteria</taxon>
        <taxon>Pseudomonadati</taxon>
        <taxon>Chlamydiota</taxon>
        <taxon>Chlamydiia</taxon>
        <taxon>Parachlamydiales</taxon>
        <taxon>Simkaniaceae</taxon>
        <taxon>Simkania</taxon>
    </lineage>
</organism>
<evidence type="ECO:0000256" key="2">
    <source>
        <dbReference type="ARBA" id="ARBA00023231"/>
    </source>
</evidence>
<dbReference type="Pfam" id="PF01106">
    <property type="entry name" value="NifU"/>
    <property type="match status" value="1"/>
</dbReference>
<dbReference type="HOGENOM" id="CLU_079283_0_0_0"/>
<dbReference type="eggNOG" id="COG0694">
    <property type="taxonomic scope" value="Bacteria"/>
</dbReference>
<dbReference type="Gene3D" id="3.90.1010.10">
    <property type="match status" value="1"/>
</dbReference>
<dbReference type="Pfam" id="PF01592">
    <property type="entry name" value="NifU_N"/>
    <property type="match status" value="1"/>
</dbReference>
<accession>F8L630</accession>
<dbReference type="KEGG" id="sng:SNE_A03090"/>
<feature type="domain" description="NIF system FeS cluster assembly NifU C-terminal" evidence="3">
    <location>
        <begin position="183"/>
        <end position="249"/>
    </location>
</feature>
<dbReference type="EMBL" id="FR872582">
    <property type="protein sequence ID" value="CCB88186.1"/>
    <property type="molecule type" value="Genomic_DNA"/>
</dbReference>
<reference evidence="5 6" key="2">
    <citation type="journal article" date="2011" name="Mol. Biol. Evol.">
        <title>Unity in variety--the pan-genome of the Chlamydiae.</title>
        <authorList>
            <person name="Collingro A."/>
            <person name="Tischler P."/>
            <person name="Weinmaier T."/>
            <person name="Penz T."/>
            <person name="Heinz E."/>
            <person name="Brunham R.C."/>
            <person name="Read T.D."/>
            <person name="Bavoil P.M."/>
            <person name="Sachse K."/>
            <person name="Kahane S."/>
            <person name="Friedman M.G."/>
            <person name="Rattei T."/>
            <person name="Myers G.S."/>
            <person name="Horn M."/>
        </authorList>
    </citation>
    <scope>NUCLEOTIDE SEQUENCE [LARGE SCALE GENOMIC DNA]</scope>
    <source>
        <strain evidence="6">ATCC VR-1471 / Z</strain>
    </source>
</reference>
<dbReference type="RefSeq" id="WP_013942653.1">
    <property type="nucleotide sequence ID" value="NC_015713.1"/>
</dbReference>
<dbReference type="InterPro" id="IPR001075">
    <property type="entry name" value="NIF_FeS_clus_asmbl_NifU_C"/>
</dbReference>